<name>A0ABY1PYT0_9BURK</name>
<feature type="compositionally biased region" description="Basic and acidic residues" evidence="1">
    <location>
        <begin position="171"/>
        <end position="182"/>
    </location>
</feature>
<evidence type="ECO:0000313" key="3">
    <source>
        <dbReference type="Proteomes" id="UP001158049"/>
    </source>
</evidence>
<proteinExistence type="predicted"/>
<comment type="caution">
    <text evidence="2">The sequence shown here is derived from an EMBL/GenBank/DDBJ whole genome shotgun (WGS) entry which is preliminary data.</text>
</comment>
<feature type="region of interest" description="Disordered" evidence="1">
    <location>
        <begin position="160"/>
        <end position="182"/>
    </location>
</feature>
<gene>
    <name evidence="2" type="ORF">SAMN06295970_103274</name>
</gene>
<reference evidence="2 3" key="1">
    <citation type="submission" date="2017-05" db="EMBL/GenBank/DDBJ databases">
        <authorList>
            <person name="Varghese N."/>
            <person name="Submissions S."/>
        </authorList>
    </citation>
    <scope>NUCLEOTIDE SEQUENCE [LARGE SCALE GENOMIC DNA]</scope>
    <source>
        <strain evidence="2 3">DSM 26001</strain>
    </source>
</reference>
<keyword evidence="3" id="KW-1185">Reference proteome</keyword>
<dbReference type="Proteomes" id="UP001158049">
    <property type="component" value="Unassembled WGS sequence"/>
</dbReference>
<protein>
    <submittedName>
        <fullName evidence="2">Tfp pilus assembly protein PilX</fullName>
    </submittedName>
</protein>
<evidence type="ECO:0000256" key="1">
    <source>
        <dbReference type="SAM" id="MobiDB-lite"/>
    </source>
</evidence>
<dbReference type="EMBL" id="FXUL01000003">
    <property type="protein sequence ID" value="SMP53340.1"/>
    <property type="molecule type" value="Genomic_DNA"/>
</dbReference>
<organism evidence="2 3">
    <name type="scientific">Noviherbaspirillum suwonense</name>
    <dbReference type="NCBI Taxonomy" id="1224511"/>
    <lineage>
        <taxon>Bacteria</taxon>
        <taxon>Pseudomonadati</taxon>
        <taxon>Pseudomonadota</taxon>
        <taxon>Betaproteobacteria</taxon>
        <taxon>Burkholderiales</taxon>
        <taxon>Oxalobacteraceae</taxon>
        <taxon>Noviherbaspirillum</taxon>
    </lineage>
</organism>
<feature type="compositionally biased region" description="Polar residues" evidence="1">
    <location>
        <begin position="160"/>
        <end position="169"/>
    </location>
</feature>
<sequence length="215" mass="23145">MNRSRPVKRIVRQNGMVLVIALIVLVLMTMGTLAMVRKIDSGNAVAGNLSFKQGATAAADAGTEAAIAWLQNRIGGPELYEDSPGDGYYATSMDLVDMTGGQRNPALALVDWDQNSCNSQRSANCIDPAPAAPVGVDNTVSYVINRLCLRALDPNDTQNSCASFSQGSDASPKRGELKYGDDKRFGALPGEYFRITTRVRGPRNTVSFVETIVHF</sequence>
<dbReference type="RefSeq" id="WP_283441536.1">
    <property type="nucleotide sequence ID" value="NZ_FXUL01000003.1"/>
</dbReference>
<accession>A0ABY1PYT0</accession>
<evidence type="ECO:0000313" key="2">
    <source>
        <dbReference type="EMBL" id="SMP53340.1"/>
    </source>
</evidence>